<evidence type="ECO:0000256" key="1">
    <source>
        <dbReference type="ARBA" id="ARBA00023157"/>
    </source>
</evidence>
<dbReference type="PRINTS" id="PR00722">
    <property type="entry name" value="CHYMOTRYPSIN"/>
</dbReference>
<dbReference type="EMBL" id="VTPC01002668">
    <property type="protein sequence ID" value="KAF2899712.1"/>
    <property type="molecule type" value="Genomic_DNA"/>
</dbReference>
<dbReference type="PANTHER" id="PTHR24253">
    <property type="entry name" value="TRANSMEMBRANE PROTEASE SERINE"/>
    <property type="match status" value="1"/>
</dbReference>
<dbReference type="SMART" id="SM00020">
    <property type="entry name" value="Tryp_SPc"/>
    <property type="match status" value="1"/>
</dbReference>
<evidence type="ECO:0000313" key="3">
    <source>
        <dbReference type="EMBL" id="KAF2899712.1"/>
    </source>
</evidence>
<sequence>MKKVLIAIIFFYLTFYAFTNKIRIPGGRLAREGQFPFFVQIEVPEIMYEEITQPGIQIEARYRGCGATLVHQQWILTSAHCFPDNHNRLKELEVKKLCMCYLGSNTAFNAKAVKVPVVRILLHPQYDLQKNPSGGITLLINDIAVVKMEIKVALNSYIQTVALPSNIYRRKEDRRCRIGTILGVGDANILGVQSDHLQYANVASKTGIEVSLPMFTSNTVFFSESYVDKGQAMRGDFGGPYVCYRPFSNEMIPFQYGVISYIRLNKERRTVITAYEDVTKHLTFILKYVPGAVKQTKSGHIENVKTAEMEKSNSKPKIRLSSFSVFICFGVFISN</sequence>
<dbReference type="InterPro" id="IPR001254">
    <property type="entry name" value="Trypsin_dom"/>
</dbReference>
<dbReference type="InterPro" id="IPR009003">
    <property type="entry name" value="Peptidase_S1_PA"/>
</dbReference>
<evidence type="ECO:0000259" key="2">
    <source>
        <dbReference type="PROSITE" id="PS50240"/>
    </source>
</evidence>
<dbReference type="GO" id="GO:0006508">
    <property type="term" value="P:proteolysis"/>
    <property type="evidence" value="ECO:0007669"/>
    <property type="project" value="InterPro"/>
</dbReference>
<feature type="domain" description="Peptidase S1" evidence="2">
    <location>
        <begin position="24"/>
        <end position="290"/>
    </location>
</feature>
<dbReference type="InterPro" id="IPR001314">
    <property type="entry name" value="Peptidase_S1A"/>
</dbReference>
<keyword evidence="1" id="KW-1015">Disulfide bond</keyword>
<name>A0A8K0GFC2_IGNLU</name>
<gene>
    <name evidence="3" type="ORF">ILUMI_06464</name>
</gene>
<dbReference type="Pfam" id="PF00089">
    <property type="entry name" value="Trypsin"/>
    <property type="match status" value="1"/>
</dbReference>
<dbReference type="GO" id="GO:0004252">
    <property type="term" value="F:serine-type endopeptidase activity"/>
    <property type="evidence" value="ECO:0007669"/>
    <property type="project" value="InterPro"/>
</dbReference>
<dbReference type="AlphaFoldDB" id="A0A8K0GFC2"/>
<evidence type="ECO:0000313" key="4">
    <source>
        <dbReference type="Proteomes" id="UP000801492"/>
    </source>
</evidence>
<dbReference type="PANTHER" id="PTHR24253:SF153">
    <property type="entry name" value="SERINE PROTEASE HEPSIN"/>
    <property type="match status" value="1"/>
</dbReference>
<organism evidence="3 4">
    <name type="scientific">Ignelater luminosus</name>
    <name type="common">Cucubano</name>
    <name type="synonym">Pyrophorus luminosus</name>
    <dbReference type="NCBI Taxonomy" id="2038154"/>
    <lineage>
        <taxon>Eukaryota</taxon>
        <taxon>Metazoa</taxon>
        <taxon>Ecdysozoa</taxon>
        <taxon>Arthropoda</taxon>
        <taxon>Hexapoda</taxon>
        <taxon>Insecta</taxon>
        <taxon>Pterygota</taxon>
        <taxon>Neoptera</taxon>
        <taxon>Endopterygota</taxon>
        <taxon>Coleoptera</taxon>
        <taxon>Polyphaga</taxon>
        <taxon>Elateriformia</taxon>
        <taxon>Elateroidea</taxon>
        <taxon>Elateridae</taxon>
        <taxon>Agrypninae</taxon>
        <taxon>Pyrophorini</taxon>
        <taxon>Ignelater</taxon>
    </lineage>
</organism>
<accession>A0A8K0GFC2</accession>
<proteinExistence type="predicted"/>
<keyword evidence="4" id="KW-1185">Reference proteome</keyword>
<dbReference type="InterPro" id="IPR043504">
    <property type="entry name" value="Peptidase_S1_PA_chymotrypsin"/>
</dbReference>
<reference evidence="3" key="1">
    <citation type="submission" date="2019-08" db="EMBL/GenBank/DDBJ databases">
        <title>The genome of the North American firefly Photinus pyralis.</title>
        <authorList>
            <consortium name="Photinus pyralis genome working group"/>
            <person name="Fallon T.R."/>
            <person name="Sander Lower S.E."/>
            <person name="Weng J.-K."/>
        </authorList>
    </citation>
    <scope>NUCLEOTIDE SEQUENCE</scope>
    <source>
        <strain evidence="3">TRF0915ILg1</strain>
        <tissue evidence="3">Whole body</tissue>
    </source>
</reference>
<protein>
    <recommendedName>
        <fullName evidence="2">Peptidase S1 domain-containing protein</fullName>
    </recommendedName>
</protein>
<dbReference type="Gene3D" id="2.40.10.10">
    <property type="entry name" value="Trypsin-like serine proteases"/>
    <property type="match status" value="1"/>
</dbReference>
<comment type="caution">
    <text evidence="3">The sequence shown here is derived from an EMBL/GenBank/DDBJ whole genome shotgun (WGS) entry which is preliminary data.</text>
</comment>
<dbReference type="Proteomes" id="UP000801492">
    <property type="component" value="Unassembled WGS sequence"/>
</dbReference>
<dbReference type="SUPFAM" id="SSF50494">
    <property type="entry name" value="Trypsin-like serine proteases"/>
    <property type="match status" value="1"/>
</dbReference>
<dbReference type="OrthoDB" id="6755574at2759"/>
<dbReference type="PROSITE" id="PS50240">
    <property type="entry name" value="TRYPSIN_DOM"/>
    <property type="match status" value="1"/>
</dbReference>